<proteinExistence type="predicted"/>
<dbReference type="Proteomes" id="UP001589906">
    <property type="component" value="Unassembled WGS sequence"/>
</dbReference>
<evidence type="ECO:0000313" key="2">
    <source>
        <dbReference type="EMBL" id="MFC0634409.1"/>
    </source>
</evidence>
<dbReference type="EMBL" id="JBHLSW010000007">
    <property type="protein sequence ID" value="MFC0634409.1"/>
    <property type="molecule type" value="Genomic_DNA"/>
</dbReference>
<dbReference type="Pfam" id="PF09898">
    <property type="entry name" value="DUF2125"/>
    <property type="match status" value="1"/>
</dbReference>
<evidence type="ECO:0000313" key="3">
    <source>
        <dbReference type="Proteomes" id="UP001589906"/>
    </source>
</evidence>
<reference evidence="2 3" key="1">
    <citation type="submission" date="2024-09" db="EMBL/GenBank/DDBJ databases">
        <authorList>
            <person name="Sun Q."/>
            <person name="Mori K."/>
        </authorList>
    </citation>
    <scope>NUCLEOTIDE SEQUENCE [LARGE SCALE GENOMIC DNA]</scope>
    <source>
        <strain evidence="2 3">NCAIM B.02621</strain>
    </source>
</reference>
<sequence>MTDTPTTPPPRHSRKGLFAPVGIALIALTLWTGWWIFLVRTVETRLVERVEALREAGWDVQYADLNLSGWPFRVRAEARHVELVAPSGQAIAAPELAAEAMAWNPDRWVLVASDGLVLTRGDKGKVAVEARGIRASASGLRNPYPNLALELVDANFTAHPGAEPFPISAAERIEFYVRPHAEGRDGGRAVAQPDTAPIDAADVLFRLIEARGRREGPVEAMAQDQTLTLEVEGVVENARRLSGSDPAGVLAAWARSGGALSDVRGRLAAGRSEATFDSPRLVAGEDGRLEGRLTLTANRPGAAISGLTGQPAAERMPERDVALSVEFAEGRTRLGPFVLAPAPKLF</sequence>
<accession>A0ABV6R454</accession>
<keyword evidence="1" id="KW-0812">Transmembrane</keyword>
<keyword evidence="1" id="KW-1133">Transmembrane helix</keyword>
<keyword evidence="1" id="KW-0472">Membrane</keyword>
<keyword evidence="3" id="KW-1185">Reference proteome</keyword>
<organism evidence="2 3">
    <name type="scientific">Brevundimonas balnearis</name>
    <dbReference type="NCBI Taxonomy" id="1572858"/>
    <lineage>
        <taxon>Bacteria</taxon>
        <taxon>Pseudomonadati</taxon>
        <taxon>Pseudomonadota</taxon>
        <taxon>Alphaproteobacteria</taxon>
        <taxon>Caulobacterales</taxon>
        <taxon>Caulobacteraceae</taxon>
        <taxon>Brevundimonas</taxon>
    </lineage>
</organism>
<comment type="caution">
    <text evidence="2">The sequence shown here is derived from an EMBL/GenBank/DDBJ whole genome shotgun (WGS) entry which is preliminary data.</text>
</comment>
<dbReference type="RefSeq" id="WP_376836455.1">
    <property type="nucleotide sequence ID" value="NZ_JBHLSW010000007.1"/>
</dbReference>
<feature type="transmembrane region" description="Helical" evidence="1">
    <location>
        <begin position="17"/>
        <end position="39"/>
    </location>
</feature>
<protein>
    <submittedName>
        <fullName evidence="2">DUF2125 domain-containing protein</fullName>
    </submittedName>
</protein>
<dbReference type="InterPro" id="IPR018666">
    <property type="entry name" value="DUF2125"/>
</dbReference>
<evidence type="ECO:0000256" key="1">
    <source>
        <dbReference type="SAM" id="Phobius"/>
    </source>
</evidence>
<name>A0ABV6R454_9CAUL</name>
<gene>
    <name evidence="2" type="ORF">ACFFGE_11050</name>
</gene>